<dbReference type="Gene3D" id="1.10.10.2840">
    <property type="entry name" value="PucR C-terminal helix-turn-helix domain"/>
    <property type="match status" value="1"/>
</dbReference>
<evidence type="ECO:0000259" key="1">
    <source>
        <dbReference type="Pfam" id="PF13556"/>
    </source>
</evidence>
<name>A0A3N1H1J5_9PSEU</name>
<proteinExistence type="predicted"/>
<dbReference type="PANTHER" id="PTHR33744">
    <property type="entry name" value="CARBOHYDRATE DIACID REGULATOR"/>
    <property type="match status" value="1"/>
</dbReference>
<protein>
    <submittedName>
        <fullName evidence="2">PucR-like helix-turn-helix protein</fullName>
    </submittedName>
</protein>
<keyword evidence="3" id="KW-1185">Reference proteome</keyword>
<gene>
    <name evidence="2" type="ORF">EDD40_1672</name>
</gene>
<organism evidence="2 3">
    <name type="scientific">Saccharothrix texasensis</name>
    <dbReference type="NCBI Taxonomy" id="103734"/>
    <lineage>
        <taxon>Bacteria</taxon>
        <taxon>Bacillati</taxon>
        <taxon>Actinomycetota</taxon>
        <taxon>Actinomycetes</taxon>
        <taxon>Pseudonocardiales</taxon>
        <taxon>Pseudonocardiaceae</taxon>
        <taxon>Saccharothrix</taxon>
    </lineage>
</organism>
<dbReference type="EMBL" id="RJKM01000001">
    <property type="protein sequence ID" value="ROP36405.1"/>
    <property type="molecule type" value="Genomic_DNA"/>
</dbReference>
<evidence type="ECO:0000313" key="3">
    <source>
        <dbReference type="Proteomes" id="UP000268727"/>
    </source>
</evidence>
<feature type="domain" description="PucR C-terminal helix-turn-helix" evidence="1">
    <location>
        <begin position="184"/>
        <end position="239"/>
    </location>
</feature>
<dbReference type="AlphaFoldDB" id="A0A3N1H1J5"/>
<dbReference type="InterPro" id="IPR042070">
    <property type="entry name" value="PucR_C-HTH_sf"/>
</dbReference>
<dbReference type="Proteomes" id="UP000268727">
    <property type="component" value="Unassembled WGS sequence"/>
</dbReference>
<dbReference type="InterPro" id="IPR025736">
    <property type="entry name" value="PucR_C-HTH_dom"/>
</dbReference>
<accession>A0A3N1H1J5</accession>
<dbReference type="InterPro" id="IPR051448">
    <property type="entry name" value="CdaR-like_regulators"/>
</dbReference>
<comment type="caution">
    <text evidence="2">The sequence shown here is derived from an EMBL/GenBank/DDBJ whole genome shotgun (WGS) entry which is preliminary data.</text>
</comment>
<evidence type="ECO:0000313" key="2">
    <source>
        <dbReference type="EMBL" id="ROP36405.1"/>
    </source>
</evidence>
<dbReference type="Pfam" id="PF13556">
    <property type="entry name" value="HTH_30"/>
    <property type="match status" value="1"/>
</dbReference>
<reference evidence="2 3" key="1">
    <citation type="submission" date="2018-11" db="EMBL/GenBank/DDBJ databases">
        <title>Sequencing the genomes of 1000 actinobacteria strains.</title>
        <authorList>
            <person name="Klenk H.-P."/>
        </authorList>
    </citation>
    <scope>NUCLEOTIDE SEQUENCE [LARGE SCALE GENOMIC DNA]</scope>
    <source>
        <strain evidence="2 3">DSM 44231</strain>
    </source>
</reference>
<sequence>MAPQSELSHPAPLIPAQPDHRVHVRFDGDVPVGGEGPEPAGTTHLAAVTVDFTTCADGPDRRRQVCADVLDRCTGHLVTPGCVTALVSGTSTRTVRAEQDRLVRRLEKLVANLPIGVSRVGRGTERDELVAEARRAATYASLALAASPTSVDAHPLEEAMLANGELTSTMTALLDPLADHQDFIHTLYLYLAFDRDRQRVARHLTVHPRTVDYRLRRIAALTGLHPQTVSGAGKLLAALISRTHRRLAPQR</sequence>